<organism evidence="5 6">
    <name type="scientific">Aminithiophilus ramosus</name>
    <dbReference type="NCBI Taxonomy" id="3029084"/>
    <lineage>
        <taxon>Bacteria</taxon>
        <taxon>Thermotogati</taxon>
        <taxon>Synergistota</taxon>
        <taxon>Synergistia</taxon>
        <taxon>Synergistales</taxon>
        <taxon>Aminithiophilaceae</taxon>
        <taxon>Aminithiophilus</taxon>
    </lineage>
</organism>
<dbReference type="EMBL" id="CP072943">
    <property type="protein sequence ID" value="QTX33289.1"/>
    <property type="molecule type" value="Genomic_DNA"/>
</dbReference>
<dbReference type="RefSeq" id="WP_274374568.1">
    <property type="nucleotide sequence ID" value="NZ_CP072943.1"/>
</dbReference>
<dbReference type="GO" id="GO:0005737">
    <property type="term" value="C:cytoplasm"/>
    <property type="evidence" value="ECO:0007669"/>
    <property type="project" value="TreeGrafter"/>
</dbReference>
<dbReference type="GO" id="GO:0016832">
    <property type="term" value="F:aldehyde-lyase activity"/>
    <property type="evidence" value="ECO:0007669"/>
    <property type="project" value="TreeGrafter"/>
</dbReference>
<dbReference type="PANTHER" id="PTHR30502">
    <property type="entry name" value="2-KETO-3-DEOXY-L-RHAMNONATE ALDOLASE"/>
    <property type="match status" value="1"/>
</dbReference>
<keyword evidence="2" id="KW-0479">Metal-binding</keyword>
<dbReference type="KEGG" id="aram:KAR29_05250"/>
<dbReference type="InterPro" id="IPR015813">
    <property type="entry name" value="Pyrv/PenolPyrv_kinase-like_dom"/>
</dbReference>
<evidence type="ECO:0000256" key="1">
    <source>
        <dbReference type="ARBA" id="ARBA00005568"/>
    </source>
</evidence>
<evidence type="ECO:0000259" key="4">
    <source>
        <dbReference type="Pfam" id="PF03328"/>
    </source>
</evidence>
<protein>
    <submittedName>
        <fullName evidence="5">4-hydroxy-2-oxovalerate aldolase</fullName>
    </submittedName>
</protein>
<evidence type="ECO:0000256" key="2">
    <source>
        <dbReference type="ARBA" id="ARBA00022723"/>
    </source>
</evidence>
<dbReference type="AlphaFoldDB" id="A0A9Q7AHX8"/>
<dbReference type="InterPro" id="IPR040442">
    <property type="entry name" value="Pyrv_kinase-like_dom_sf"/>
</dbReference>
<dbReference type="PANTHER" id="PTHR30502:SF0">
    <property type="entry name" value="PHOSPHOENOLPYRUVATE CARBOXYLASE FAMILY PROTEIN"/>
    <property type="match status" value="1"/>
</dbReference>
<dbReference type="Pfam" id="PF03328">
    <property type="entry name" value="HpcH_HpaI"/>
    <property type="match status" value="1"/>
</dbReference>
<keyword evidence="3" id="KW-0456">Lyase</keyword>
<dbReference type="Proteomes" id="UP000671879">
    <property type="component" value="Chromosome"/>
</dbReference>
<evidence type="ECO:0000313" key="5">
    <source>
        <dbReference type="EMBL" id="QTX33289.1"/>
    </source>
</evidence>
<gene>
    <name evidence="5" type="ORF">KAR29_05250</name>
</gene>
<name>A0A9Q7AHX8_9BACT</name>
<keyword evidence="6" id="KW-1185">Reference proteome</keyword>
<reference evidence="6" key="1">
    <citation type="submission" date="2021-04" db="EMBL/GenBank/DDBJ databases">
        <title>A novel Synergistetes isolate from a pyrite-forming mixed culture.</title>
        <authorList>
            <person name="Bunk B."/>
            <person name="Sproer C."/>
            <person name="Spring S."/>
            <person name="Pester M."/>
        </authorList>
    </citation>
    <scope>NUCLEOTIDE SEQUENCE [LARGE SCALE GENOMIC DNA]</scope>
    <source>
        <strain evidence="6">J.5.4.2-T.3.5.2</strain>
    </source>
</reference>
<dbReference type="InterPro" id="IPR005000">
    <property type="entry name" value="Aldolase/citrate-lyase_domain"/>
</dbReference>
<evidence type="ECO:0000256" key="3">
    <source>
        <dbReference type="ARBA" id="ARBA00023239"/>
    </source>
</evidence>
<accession>A0A9Q7AHX8</accession>
<dbReference type="GO" id="GO:0046872">
    <property type="term" value="F:metal ion binding"/>
    <property type="evidence" value="ECO:0007669"/>
    <property type="project" value="UniProtKB-KW"/>
</dbReference>
<feature type="domain" description="HpcH/HpaI aldolase/citrate lyase" evidence="4">
    <location>
        <begin position="18"/>
        <end position="242"/>
    </location>
</feature>
<comment type="similarity">
    <text evidence="1">Belongs to the HpcH/HpaI aldolase family.</text>
</comment>
<dbReference type="SUPFAM" id="SSF51621">
    <property type="entry name" value="Phosphoenolpyruvate/pyruvate domain"/>
    <property type="match status" value="1"/>
</dbReference>
<dbReference type="Gene3D" id="3.20.20.60">
    <property type="entry name" value="Phosphoenolpyruvate-binding domains"/>
    <property type="match status" value="1"/>
</dbReference>
<sequence length="259" mass="28557">MFENALKKRLREGKTAFGAFSVIPSPETVEILGIAGFDFVILDTEHGPASHETLQELVRAAESRSLTPIVRVADSRPSTVLRALDVGAQGIQVPQVTSLEEARSVVAGSKYHPLGRRGLAIPRSGDYGAVPTETYFRKSNEETLIVVQCESLEGLKALDEVLTEPQIDVVFFGPFDMSQSLAMPGQVHHERVEEASREVLRLARKHGKAAGTFLLDGEEAQRRAEEGFQYIAISLDATLLFQACRRELVRARESRCPEE</sequence>
<dbReference type="InterPro" id="IPR050251">
    <property type="entry name" value="HpcH-HpaI_aldolase"/>
</dbReference>
<evidence type="ECO:0000313" key="6">
    <source>
        <dbReference type="Proteomes" id="UP000671879"/>
    </source>
</evidence>
<proteinExistence type="inferred from homology"/>